<name>A0A8H5GHW2_9AGAR</name>
<reference evidence="1 2" key="1">
    <citation type="journal article" date="2020" name="ISME J.">
        <title>Uncovering the hidden diversity of litter-decomposition mechanisms in mushroom-forming fungi.</title>
        <authorList>
            <person name="Floudas D."/>
            <person name="Bentzer J."/>
            <person name="Ahren D."/>
            <person name="Johansson T."/>
            <person name="Persson P."/>
            <person name="Tunlid A."/>
        </authorList>
    </citation>
    <scope>NUCLEOTIDE SEQUENCE [LARGE SCALE GENOMIC DNA]</scope>
    <source>
        <strain evidence="1 2">CBS 406.79</strain>
    </source>
</reference>
<evidence type="ECO:0000313" key="1">
    <source>
        <dbReference type="EMBL" id="KAF5365040.1"/>
    </source>
</evidence>
<organism evidence="1 2">
    <name type="scientific">Collybiopsis confluens</name>
    <dbReference type="NCBI Taxonomy" id="2823264"/>
    <lineage>
        <taxon>Eukaryota</taxon>
        <taxon>Fungi</taxon>
        <taxon>Dikarya</taxon>
        <taxon>Basidiomycota</taxon>
        <taxon>Agaricomycotina</taxon>
        <taxon>Agaricomycetes</taxon>
        <taxon>Agaricomycetidae</taxon>
        <taxon>Agaricales</taxon>
        <taxon>Marasmiineae</taxon>
        <taxon>Omphalotaceae</taxon>
        <taxon>Collybiopsis</taxon>
    </lineage>
</organism>
<dbReference type="AlphaFoldDB" id="A0A8H5GHW2"/>
<keyword evidence="2" id="KW-1185">Reference proteome</keyword>
<gene>
    <name evidence="1" type="ORF">D9757_013091</name>
</gene>
<protein>
    <submittedName>
        <fullName evidence="1">Uncharacterized protein</fullName>
    </submittedName>
</protein>
<evidence type="ECO:0000313" key="2">
    <source>
        <dbReference type="Proteomes" id="UP000518752"/>
    </source>
</evidence>
<accession>A0A8H5GHW2</accession>
<proteinExistence type="predicted"/>
<sequence>MQAWCTPGIFEIVRTPDDDMCTRFGFGAAPHPSRPQNSLILGSCDQPSILASFVTQANALFHHLTSQFLKLHFMALHGWMHVTAGFASLFIPIVGHCSIRNAPPSKPKISRNTSWLCLLSTFTPPGMSLSAMGQIQLGLLSVFAVGLPTGLGRTNHVVAAMLNRKDANQNQMTPEIVVLKSTSTMGYPVPEYSVFQVGFGSTSHQIDHFNARLL</sequence>
<dbReference type="EMBL" id="JAACJN010000176">
    <property type="protein sequence ID" value="KAF5365040.1"/>
    <property type="molecule type" value="Genomic_DNA"/>
</dbReference>
<dbReference type="Proteomes" id="UP000518752">
    <property type="component" value="Unassembled WGS sequence"/>
</dbReference>
<comment type="caution">
    <text evidence="1">The sequence shown here is derived from an EMBL/GenBank/DDBJ whole genome shotgun (WGS) entry which is preliminary data.</text>
</comment>